<protein>
    <submittedName>
        <fullName evidence="1">Uncharacterized protein</fullName>
    </submittedName>
</protein>
<evidence type="ECO:0000313" key="2">
    <source>
        <dbReference type="Proteomes" id="UP001634394"/>
    </source>
</evidence>
<evidence type="ECO:0000313" key="1">
    <source>
        <dbReference type="EMBL" id="KAL3888134.1"/>
    </source>
</evidence>
<proteinExistence type="predicted"/>
<sequence length="80" mass="9288">PTDSEAVWVKDVTPFQRNKRTFNDRDLPDQLKFELRRGSNILTLNLKRNHMIDPNADVYFATKLEDGRSILEKTSNLGNI</sequence>
<organism evidence="1 2">
    <name type="scientific">Sinanodonta woodiana</name>
    <name type="common">Chinese pond mussel</name>
    <name type="synonym">Anodonta woodiana</name>
    <dbReference type="NCBI Taxonomy" id="1069815"/>
    <lineage>
        <taxon>Eukaryota</taxon>
        <taxon>Metazoa</taxon>
        <taxon>Spiralia</taxon>
        <taxon>Lophotrochozoa</taxon>
        <taxon>Mollusca</taxon>
        <taxon>Bivalvia</taxon>
        <taxon>Autobranchia</taxon>
        <taxon>Heteroconchia</taxon>
        <taxon>Palaeoheterodonta</taxon>
        <taxon>Unionida</taxon>
        <taxon>Unionoidea</taxon>
        <taxon>Unionidae</taxon>
        <taxon>Unioninae</taxon>
        <taxon>Sinanodonta</taxon>
    </lineage>
</organism>
<accession>A0ABD3XPJ9</accession>
<name>A0ABD3XPJ9_SINWO</name>
<gene>
    <name evidence="1" type="ORF">ACJMK2_000514</name>
</gene>
<dbReference type="Proteomes" id="UP001634394">
    <property type="component" value="Unassembled WGS sequence"/>
</dbReference>
<keyword evidence="2" id="KW-1185">Reference proteome</keyword>
<feature type="non-terminal residue" evidence="1">
    <location>
        <position position="1"/>
    </location>
</feature>
<feature type="non-terminal residue" evidence="1">
    <location>
        <position position="80"/>
    </location>
</feature>
<dbReference type="AlphaFoldDB" id="A0ABD3XPJ9"/>
<comment type="caution">
    <text evidence="1">The sequence shown here is derived from an EMBL/GenBank/DDBJ whole genome shotgun (WGS) entry which is preliminary data.</text>
</comment>
<reference evidence="1 2" key="1">
    <citation type="submission" date="2024-11" db="EMBL/GenBank/DDBJ databases">
        <title>Chromosome-level genome assembly of the freshwater bivalve Anodonta woodiana.</title>
        <authorList>
            <person name="Chen X."/>
        </authorList>
    </citation>
    <scope>NUCLEOTIDE SEQUENCE [LARGE SCALE GENOMIC DNA]</scope>
    <source>
        <strain evidence="1">MN2024</strain>
        <tissue evidence="1">Gills</tissue>
    </source>
</reference>
<dbReference type="EMBL" id="JBJQND010000001">
    <property type="protein sequence ID" value="KAL3888134.1"/>
    <property type="molecule type" value="Genomic_DNA"/>
</dbReference>